<dbReference type="VEuPathDB" id="PiroplasmaDB:TpMuguga_01g00995"/>
<dbReference type="RefSeq" id="XP_766516.1">
    <property type="nucleotide sequence ID" value="XM_761423.1"/>
</dbReference>
<sequence length="243" mass="27453">MENDLRSKATSIFNNLNRFLNLLNFKDSNDPSSDVSSIAQLSDSKFSLSDPNNTKNLENYLTNIPNGFSDNFNLDCDFSTIVYDILLEEDVIGLGLKPSYYTNLSRLGTEDSLLTSKNLDLLEEDDPNIDYELISNLSSDGGGDSDEDSFLCSVDSNFVNYTYWSVETGENVSSTSRPTYYNAKNCKVSLLQEAEAFVAEALWGSDNNLFRFTPRHLLLQSAQIANRAFFDPDYRKYLQLNYV</sequence>
<dbReference type="EMBL" id="AAGK01000001">
    <property type="protein sequence ID" value="EAN34233.1"/>
    <property type="molecule type" value="Genomic_DNA"/>
</dbReference>
<name>Q4N725_THEPA</name>
<dbReference type="eggNOG" id="ENOG502SYQI">
    <property type="taxonomic scope" value="Eukaryota"/>
</dbReference>
<comment type="caution">
    <text evidence="1">The sequence shown here is derived from an EMBL/GenBank/DDBJ whole genome shotgun (WGS) entry which is preliminary data.</text>
</comment>
<dbReference type="AlphaFoldDB" id="Q4N725"/>
<evidence type="ECO:0000313" key="1">
    <source>
        <dbReference type="EMBL" id="EAN34233.1"/>
    </source>
</evidence>
<dbReference type="GeneID" id="3503212"/>
<dbReference type="InParanoid" id="Q4N725"/>
<accession>Q4N725</accession>
<protein>
    <submittedName>
        <fullName evidence="1">Uncharacterized protein</fullName>
    </submittedName>
</protein>
<evidence type="ECO:0000313" key="2">
    <source>
        <dbReference type="Proteomes" id="UP000001949"/>
    </source>
</evidence>
<organism evidence="1 2">
    <name type="scientific">Theileria parva</name>
    <name type="common">East coast fever infection agent</name>
    <dbReference type="NCBI Taxonomy" id="5875"/>
    <lineage>
        <taxon>Eukaryota</taxon>
        <taxon>Sar</taxon>
        <taxon>Alveolata</taxon>
        <taxon>Apicomplexa</taxon>
        <taxon>Aconoidasida</taxon>
        <taxon>Piroplasmida</taxon>
        <taxon>Theileriidae</taxon>
        <taxon>Theileria</taxon>
    </lineage>
</organism>
<dbReference type="KEGG" id="tpv:TP01_0995"/>
<dbReference type="OMA" id="TYWSVET"/>
<reference evidence="1 2" key="1">
    <citation type="journal article" date="2005" name="Science">
        <title>Genome sequence of Theileria parva, a bovine pathogen that transforms lymphocytes.</title>
        <authorList>
            <person name="Gardner M.J."/>
            <person name="Bishop R."/>
            <person name="Shah T."/>
            <person name="de Villiers E.P."/>
            <person name="Carlton J.M."/>
            <person name="Hall N."/>
            <person name="Ren Q."/>
            <person name="Paulsen I.T."/>
            <person name="Pain A."/>
            <person name="Berriman M."/>
            <person name="Wilson R.J.M."/>
            <person name="Sato S."/>
            <person name="Ralph S.A."/>
            <person name="Mann D.J."/>
            <person name="Xiong Z."/>
            <person name="Shallom S.J."/>
            <person name="Weidman J."/>
            <person name="Jiang L."/>
            <person name="Lynn J."/>
            <person name="Weaver B."/>
            <person name="Shoaibi A."/>
            <person name="Domingo A.R."/>
            <person name="Wasawo D."/>
            <person name="Crabtree J."/>
            <person name="Wortman J.R."/>
            <person name="Haas B."/>
            <person name="Angiuoli S.V."/>
            <person name="Creasy T.H."/>
            <person name="Lu C."/>
            <person name="Suh B."/>
            <person name="Silva J.C."/>
            <person name="Utterback T.R."/>
            <person name="Feldblyum T.V."/>
            <person name="Pertea M."/>
            <person name="Allen J."/>
            <person name="Nierman W.C."/>
            <person name="Taracha E.L.N."/>
            <person name="Salzberg S.L."/>
            <person name="White O.R."/>
            <person name="Fitzhugh H.A."/>
            <person name="Morzaria S."/>
            <person name="Venter J.C."/>
            <person name="Fraser C.M."/>
            <person name="Nene V."/>
        </authorList>
    </citation>
    <scope>NUCLEOTIDE SEQUENCE [LARGE SCALE GENOMIC DNA]</scope>
    <source>
        <strain evidence="1 2">Muguga</strain>
    </source>
</reference>
<proteinExistence type="predicted"/>
<dbReference type="FunCoup" id="Q4N725">
    <property type="interactions" value="14"/>
</dbReference>
<gene>
    <name evidence="1" type="ordered locus">TP01_0995</name>
</gene>
<keyword evidence="2" id="KW-1185">Reference proteome</keyword>
<dbReference type="Proteomes" id="UP000001949">
    <property type="component" value="Unassembled WGS sequence"/>
</dbReference>